<dbReference type="PANTHER" id="PTHR33568">
    <property type="entry name" value="DNA POLYMERASE"/>
    <property type="match status" value="1"/>
</dbReference>
<evidence type="ECO:0000256" key="3">
    <source>
        <dbReference type="ARBA" id="ARBA00022679"/>
    </source>
</evidence>
<dbReference type="InterPro" id="IPR012337">
    <property type="entry name" value="RNaseH-like_sf"/>
</dbReference>
<keyword evidence="7" id="KW-0238">DNA-binding</keyword>
<dbReference type="InterPro" id="IPR004868">
    <property type="entry name" value="DNA-dir_DNA_pol_B_mt/vir"/>
</dbReference>
<dbReference type="InterPro" id="IPR036397">
    <property type="entry name" value="RNaseH_sf"/>
</dbReference>
<evidence type="ECO:0000313" key="10">
    <source>
        <dbReference type="EMBL" id="LAA10310.1"/>
    </source>
</evidence>
<dbReference type="PANTHER" id="PTHR33568:SF3">
    <property type="entry name" value="DNA-DIRECTED DNA POLYMERASE"/>
    <property type="match status" value="1"/>
</dbReference>
<organism evidence="10">
    <name type="scientific">Parasteatoda tepidariorum</name>
    <name type="common">Common house spider</name>
    <name type="synonym">Achaearanea tepidariorum</name>
    <dbReference type="NCBI Taxonomy" id="114398"/>
    <lineage>
        <taxon>Eukaryota</taxon>
        <taxon>Metazoa</taxon>
        <taxon>Ecdysozoa</taxon>
        <taxon>Arthropoda</taxon>
        <taxon>Chelicerata</taxon>
        <taxon>Arachnida</taxon>
        <taxon>Araneae</taxon>
        <taxon>Araneomorphae</taxon>
        <taxon>Entelegynae</taxon>
        <taxon>Araneoidea</taxon>
        <taxon>Theridiidae</taxon>
        <taxon>Parasteatoda</taxon>
    </lineage>
</organism>
<keyword evidence="4" id="KW-0548">Nucleotidyltransferase</keyword>
<evidence type="ECO:0000256" key="4">
    <source>
        <dbReference type="ARBA" id="ARBA00022695"/>
    </source>
</evidence>
<evidence type="ECO:0000259" key="9">
    <source>
        <dbReference type="Pfam" id="PF03175"/>
    </source>
</evidence>
<evidence type="ECO:0000256" key="7">
    <source>
        <dbReference type="ARBA" id="ARBA00023125"/>
    </source>
</evidence>
<dbReference type="AlphaFoldDB" id="A0A2L2YSB0"/>
<evidence type="ECO:0000256" key="6">
    <source>
        <dbReference type="ARBA" id="ARBA00022932"/>
    </source>
</evidence>
<dbReference type="EC" id="2.7.7.7" evidence="2"/>
<reference evidence="10" key="1">
    <citation type="journal article" date="2016" name="Mol. Ecol. Resour.">
        <title>Evaluation of the impact of RNA preservation methods of spiders for de novo transcriptome assembly.</title>
        <authorList>
            <person name="Kono N."/>
            <person name="Nakamura H."/>
            <person name="Ito Y."/>
            <person name="Tomita M."/>
            <person name="Arakawa K."/>
        </authorList>
    </citation>
    <scope>NUCLEOTIDE SEQUENCE</scope>
    <source>
        <tissue evidence="10">Whole body</tissue>
    </source>
</reference>
<dbReference type="GO" id="GO:0003887">
    <property type="term" value="F:DNA-directed DNA polymerase activity"/>
    <property type="evidence" value="ECO:0007669"/>
    <property type="project" value="UniProtKB-KW"/>
</dbReference>
<dbReference type="SUPFAM" id="SSF53098">
    <property type="entry name" value="Ribonuclease H-like"/>
    <property type="match status" value="1"/>
</dbReference>
<keyword evidence="5" id="KW-0235">DNA replication</keyword>
<protein>
    <recommendedName>
        <fullName evidence="2">DNA-directed DNA polymerase</fullName>
        <ecNumber evidence="2">2.7.7.7</ecNumber>
    </recommendedName>
</protein>
<dbReference type="GO" id="GO:0000166">
    <property type="term" value="F:nucleotide binding"/>
    <property type="evidence" value="ECO:0007669"/>
    <property type="project" value="InterPro"/>
</dbReference>
<dbReference type="GO" id="GO:0006260">
    <property type="term" value="P:DNA replication"/>
    <property type="evidence" value="ECO:0007669"/>
    <property type="project" value="UniProtKB-KW"/>
</dbReference>
<keyword evidence="3" id="KW-0808">Transferase</keyword>
<dbReference type="Gene3D" id="3.30.420.10">
    <property type="entry name" value="Ribonuclease H-like superfamily/Ribonuclease H"/>
    <property type="match status" value="1"/>
</dbReference>
<evidence type="ECO:0000256" key="8">
    <source>
        <dbReference type="ARBA" id="ARBA00049244"/>
    </source>
</evidence>
<dbReference type="GO" id="GO:0003677">
    <property type="term" value="F:DNA binding"/>
    <property type="evidence" value="ECO:0007669"/>
    <property type="project" value="UniProtKB-KW"/>
</dbReference>
<dbReference type="Pfam" id="PF03175">
    <property type="entry name" value="DNA_pol_B_2"/>
    <property type="match status" value="1"/>
</dbReference>
<accession>A0A2L2YSB0</accession>
<comment type="catalytic activity">
    <reaction evidence="8">
        <text>DNA(n) + a 2'-deoxyribonucleoside 5'-triphosphate = DNA(n+1) + diphosphate</text>
        <dbReference type="Rhea" id="RHEA:22508"/>
        <dbReference type="Rhea" id="RHEA-COMP:17339"/>
        <dbReference type="Rhea" id="RHEA-COMP:17340"/>
        <dbReference type="ChEBI" id="CHEBI:33019"/>
        <dbReference type="ChEBI" id="CHEBI:61560"/>
        <dbReference type="ChEBI" id="CHEBI:173112"/>
        <dbReference type="EC" id="2.7.7.7"/>
    </reaction>
</comment>
<keyword evidence="6" id="KW-0239">DNA-directed DNA polymerase</keyword>
<comment type="similarity">
    <text evidence="1">Belongs to the DNA polymerase type-B family.</text>
</comment>
<sequence>MACSKVIERKKCPKSEHKCGERRCKSCKKFFPPGHLCFLNKVEPKKHNDKLIFFDFETTQATGEHIVNYAILQYADGNTKKFEGVNTLTDFCNYVFTPIHKGYTLLAHNMKGFDGQFVLKWLLEKGYQPKVIPQGSKIIQILVTALSIRFIDSYSFFPMSLSKLPKTFGKNELAKGFFPHLFNTPENQNYVGTIPDQSFYTPEMMSKDTRQKFLSWYEEQKDDVFDFRKEMEKYCLLVLF</sequence>
<evidence type="ECO:0000256" key="1">
    <source>
        <dbReference type="ARBA" id="ARBA00005755"/>
    </source>
</evidence>
<dbReference type="EMBL" id="IAAA01045269">
    <property type="protein sequence ID" value="LAA10310.1"/>
    <property type="molecule type" value="mRNA"/>
</dbReference>
<evidence type="ECO:0000256" key="5">
    <source>
        <dbReference type="ARBA" id="ARBA00022705"/>
    </source>
</evidence>
<evidence type="ECO:0000256" key="2">
    <source>
        <dbReference type="ARBA" id="ARBA00012417"/>
    </source>
</evidence>
<name>A0A2L2YSB0_PARTP</name>
<feature type="domain" description="DNA-directed DNA polymerase family B mitochondria/virus" evidence="9">
    <location>
        <begin position="101"/>
        <end position="235"/>
    </location>
</feature>
<dbReference type="OrthoDB" id="6625164at2759"/>
<proteinExistence type="evidence at transcript level"/>